<evidence type="ECO:0000313" key="4">
    <source>
        <dbReference type="Proteomes" id="UP000663791"/>
    </source>
</evidence>
<accession>A0A939BXS4</accession>
<protein>
    <recommendedName>
        <fullName evidence="2">DUF6542 domain-containing protein</fullName>
    </recommendedName>
</protein>
<reference evidence="3" key="1">
    <citation type="submission" date="2021-01" db="EMBL/GenBank/DDBJ databases">
        <title>Novel species in genus Nocardioides.</title>
        <authorList>
            <person name="Zhang G."/>
        </authorList>
    </citation>
    <scope>NUCLEOTIDE SEQUENCE</scope>
    <source>
        <strain evidence="3">Zg-536</strain>
    </source>
</reference>
<keyword evidence="1" id="KW-1133">Transmembrane helix</keyword>
<feature type="transmembrane region" description="Helical" evidence="1">
    <location>
        <begin position="72"/>
        <end position="90"/>
    </location>
</feature>
<sequence length="162" mass="16833">MSSALHEQPPTLWEQGSRPSREVVSLAVAVLLTATVLDLLLSEGLGLFFDLVFVTVCVGAALRVRPHDFFDVAALPPLAMLGVVLLLAISQPGAVARPDDGVVQATVSGMAGHGIALGLGYAACLALLAVRRQVLRQVALRQSGPSQDGLSRSGPGLPPHDE</sequence>
<evidence type="ECO:0000259" key="2">
    <source>
        <dbReference type="Pfam" id="PF20177"/>
    </source>
</evidence>
<feature type="domain" description="DUF6542" evidence="2">
    <location>
        <begin position="19"/>
        <end position="136"/>
    </location>
</feature>
<gene>
    <name evidence="3" type="ORF">JK386_06765</name>
</gene>
<dbReference type="Proteomes" id="UP000663791">
    <property type="component" value="Unassembled WGS sequence"/>
</dbReference>
<comment type="caution">
    <text evidence="3">The sequence shown here is derived from an EMBL/GenBank/DDBJ whole genome shotgun (WGS) entry which is preliminary data.</text>
</comment>
<dbReference type="Pfam" id="PF20177">
    <property type="entry name" value="DUF6542"/>
    <property type="match status" value="1"/>
</dbReference>
<proteinExistence type="predicted"/>
<organism evidence="3 4">
    <name type="scientific">Nocardioides faecalis</name>
    <dbReference type="NCBI Taxonomy" id="2803858"/>
    <lineage>
        <taxon>Bacteria</taxon>
        <taxon>Bacillati</taxon>
        <taxon>Actinomycetota</taxon>
        <taxon>Actinomycetes</taxon>
        <taxon>Propionibacteriales</taxon>
        <taxon>Nocardioidaceae</taxon>
        <taxon>Nocardioides</taxon>
    </lineage>
</organism>
<evidence type="ECO:0000256" key="1">
    <source>
        <dbReference type="SAM" id="Phobius"/>
    </source>
</evidence>
<feature type="transmembrane region" description="Helical" evidence="1">
    <location>
        <begin position="47"/>
        <end position="65"/>
    </location>
</feature>
<feature type="transmembrane region" description="Helical" evidence="1">
    <location>
        <begin position="110"/>
        <end position="130"/>
    </location>
</feature>
<dbReference type="EMBL" id="JAERTX010000005">
    <property type="protein sequence ID" value="MBM9459598.1"/>
    <property type="molecule type" value="Genomic_DNA"/>
</dbReference>
<dbReference type="RefSeq" id="WP_205290916.1">
    <property type="nucleotide sequence ID" value="NZ_CP074406.1"/>
</dbReference>
<dbReference type="InterPro" id="IPR046672">
    <property type="entry name" value="DUF6542"/>
</dbReference>
<keyword evidence="4" id="KW-1185">Reference proteome</keyword>
<evidence type="ECO:0000313" key="3">
    <source>
        <dbReference type="EMBL" id="MBM9459598.1"/>
    </source>
</evidence>
<keyword evidence="1" id="KW-0812">Transmembrane</keyword>
<name>A0A939BXS4_9ACTN</name>
<keyword evidence="1" id="KW-0472">Membrane</keyword>
<dbReference type="AlphaFoldDB" id="A0A939BXS4"/>